<accession>A0A327SR16</accession>
<evidence type="ECO:0000313" key="2">
    <source>
        <dbReference type="EMBL" id="RAJ31736.1"/>
    </source>
</evidence>
<name>A0A327SR16_9SPHI</name>
<dbReference type="RefSeq" id="WP_111633756.1">
    <property type="nucleotide sequence ID" value="NZ_QLLR01000008.1"/>
</dbReference>
<dbReference type="SUPFAM" id="SSF81593">
    <property type="entry name" value="Nucleotidyltransferase substrate binding subunit/domain"/>
    <property type="match status" value="1"/>
</dbReference>
<dbReference type="Proteomes" id="UP000249754">
    <property type="component" value="Unassembled WGS sequence"/>
</dbReference>
<dbReference type="EMBL" id="QLLR01000008">
    <property type="protein sequence ID" value="RAJ31736.1"/>
    <property type="molecule type" value="Genomic_DNA"/>
</dbReference>
<evidence type="ECO:0000313" key="3">
    <source>
        <dbReference type="Proteomes" id="UP000249754"/>
    </source>
</evidence>
<dbReference type="Gene3D" id="1.20.120.330">
    <property type="entry name" value="Nucleotidyltransferases domain 2"/>
    <property type="match status" value="1"/>
</dbReference>
<proteinExistence type="predicted"/>
<evidence type="ECO:0000259" key="1">
    <source>
        <dbReference type="Pfam" id="PF05168"/>
    </source>
</evidence>
<reference evidence="2 3" key="1">
    <citation type="submission" date="2018-06" db="EMBL/GenBank/DDBJ databases">
        <title>Genomic Encyclopedia of Archaeal and Bacterial Type Strains, Phase II (KMG-II): from individual species to whole genera.</title>
        <authorList>
            <person name="Goeker M."/>
        </authorList>
    </citation>
    <scope>NUCLEOTIDE SEQUENCE [LARGE SCALE GENOMIC DNA]</scope>
    <source>
        <strain evidence="2 3">DSM 14825</strain>
    </source>
</reference>
<dbReference type="InterPro" id="IPR007842">
    <property type="entry name" value="HEPN_dom"/>
</dbReference>
<feature type="domain" description="HEPN" evidence="1">
    <location>
        <begin position="185"/>
        <end position="280"/>
    </location>
</feature>
<comment type="caution">
    <text evidence="2">The sequence shown here is derived from an EMBL/GenBank/DDBJ whole genome shotgun (WGS) entry which is preliminary data.</text>
</comment>
<gene>
    <name evidence="2" type="ORF">LY11_02236</name>
</gene>
<dbReference type="Pfam" id="PF05168">
    <property type="entry name" value="HEPN"/>
    <property type="match status" value="1"/>
</dbReference>
<dbReference type="OrthoDB" id="634374at2"/>
<organism evidence="2 3">
    <name type="scientific">Pedobacter cryoconitis</name>
    <dbReference type="NCBI Taxonomy" id="188932"/>
    <lineage>
        <taxon>Bacteria</taxon>
        <taxon>Pseudomonadati</taxon>
        <taxon>Bacteroidota</taxon>
        <taxon>Sphingobacteriia</taxon>
        <taxon>Sphingobacteriales</taxon>
        <taxon>Sphingobacteriaceae</taxon>
        <taxon>Pedobacter</taxon>
    </lineage>
</organism>
<protein>
    <submittedName>
        <fullName evidence="2">HEPN domain-containing protein</fullName>
    </submittedName>
</protein>
<sequence length="302" mass="34431">MKKQKLKNLPMQSEPTIGEAHMKEITAQIVEQYKFEKIVCFGSQVNIVQKESCFVDNDNQTLIPSELNSYYLLLVPSKDEKCADIKIQQRLEEQFKSVASVTILIHRMDEFNNALQNGSSFFKSIYKKGIILHDNNEEQFVSPGEGAPINKRITLREEYWVQWYKLSLDFVKGGKFYIGDECNGLAVFMLHQALQHCYSAMIRVLTGYRINSNSLRRLLKLVDLALPDSSFVTPHKATPEDTRLTGILLKGFSDARYDDAFIVTKDDLTALLNRITLIIDNANKVCSQRIADLKDGKAMYSA</sequence>
<dbReference type="AlphaFoldDB" id="A0A327SR16"/>